<feature type="compositionally biased region" description="Basic and acidic residues" evidence="1">
    <location>
        <begin position="8"/>
        <end position="20"/>
    </location>
</feature>
<keyword evidence="2" id="KW-1133">Transmembrane helix</keyword>
<sequence>MSLTPTSDHPRLEPSDPRPPEIHPLLALSLAVSLATGTGLLTGWSEAVTVLVSCLGVLAGRPRRNN</sequence>
<proteinExistence type="predicted"/>
<evidence type="ECO:0000256" key="2">
    <source>
        <dbReference type="SAM" id="Phobius"/>
    </source>
</evidence>
<dbReference type="AlphaFoldDB" id="A0A378X1V3"/>
<organism evidence="3 4">
    <name type="scientific">Nocardia africana</name>
    <dbReference type="NCBI Taxonomy" id="134964"/>
    <lineage>
        <taxon>Bacteria</taxon>
        <taxon>Bacillati</taxon>
        <taxon>Actinomycetota</taxon>
        <taxon>Actinomycetes</taxon>
        <taxon>Mycobacteriales</taxon>
        <taxon>Nocardiaceae</taxon>
        <taxon>Nocardia</taxon>
    </lineage>
</organism>
<evidence type="ECO:0000313" key="3">
    <source>
        <dbReference type="EMBL" id="SUA47428.1"/>
    </source>
</evidence>
<dbReference type="EMBL" id="UGRU01000001">
    <property type="protein sequence ID" value="SUA47428.1"/>
    <property type="molecule type" value="Genomic_DNA"/>
</dbReference>
<protein>
    <submittedName>
        <fullName evidence="3">Uncharacterized protein</fullName>
    </submittedName>
</protein>
<gene>
    <name evidence="3" type="ORF">NCTC13184_05969</name>
</gene>
<evidence type="ECO:0000313" key="4">
    <source>
        <dbReference type="Proteomes" id="UP000255082"/>
    </source>
</evidence>
<keyword evidence="2" id="KW-0812">Transmembrane</keyword>
<feature type="transmembrane region" description="Helical" evidence="2">
    <location>
        <begin position="25"/>
        <end position="58"/>
    </location>
</feature>
<accession>A0A378X1V3</accession>
<name>A0A378X1V3_9NOCA</name>
<reference evidence="3 4" key="1">
    <citation type="submission" date="2018-06" db="EMBL/GenBank/DDBJ databases">
        <authorList>
            <consortium name="Pathogen Informatics"/>
            <person name="Doyle S."/>
        </authorList>
    </citation>
    <scope>NUCLEOTIDE SEQUENCE [LARGE SCALE GENOMIC DNA]</scope>
    <source>
        <strain evidence="3 4">NCTC13184</strain>
    </source>
</reference>
<evidence type="ECO:0000256" key="1">
    <source>
        <dbReference type="SAM" id="MobiDB-lite"/>
    </source>
</evidence>
<feature type="region of interest" description="Disordered" evidence="1">
    <location>
        <begin position="1"/>
        <end position="20"/>
    </location>
</feature>
<keyword evidence="2" id="KW-0472">Membrane</keyword>
<dbReference type="Proteomes" id="UP000255082">
    <property type="component" value="Unassembled WGS sequence"/>
</dbReference>